<protein>
    <recommendedName>
        <fullName evidence="6">Probable membrane transporter protein</fullName>
    </recommendedName>
</protein>
<evidence type="ECO:0000313" key="8">
    <source>
        <dbReference type="Proteomes" id="UP000422232"/>
    </source>
</evidence>
<feature type="transmembrane region" description="Helical" evidence="6">
    <location>
        <begin position="217"/>
        <end position="240"/>
    </location>
</feature>
<evidence type="ECO:0000256" key="2">
    <source>
        <dbReference type="ARBA" id="ARBA00009142"/>
    </source>
</evidence>
<proteinExistence type="inferred from homology"/>
<evidence type="ECO:0000256" key="4">
    <source>
        <dbReference type="ARBA" id="ARBA00022989"/>
    </source>
</evidence>
<dbReference type="EMBL" id="CP038908">
    <property type="protein sequence ID" value="QGO04536.1"/>
    <property type="molecule type" value="Genomic_DNA"/>
</dbReference>
<dbReference type="PANTHER" id="PTHR43483:SF3">
    <property type="entry name" value="MEMBRANE TRANSPORTER PROTEIN HI_0806-RELATED"/>
    <property type="match status" value="1"/>
</dbReference>
<keyword evidence="6" id="KW-1003">Cell membrane</keyword>
<evidence type="ECO:0000256" key="6">
    <source>
        <dbReference type="RuleBase" id="RU363041"/>
    </source>
</evidence>
<name>A0A9Q6LIK8_PISSA</name>
<comment type="similarity">
    <text evidence="2 6">Belongs to the 4-toluene sulfonate uptake permease (TSUP) (TC 2.A.102) family.</text>
</comment>
<gene>
    <name evidence="7" type="ORF">Psal009_00405</name>
</gene>
<feature type="transmembrane region" description="Helical" evidence="6">
    <location>
        <begin position="186"/>
        <end position="211"/>
    </location>
</feature>
<organism evidence="7 8">
    <name type="scientific">Piscirickettsia salmonis</name>
    <dbReference type="NCBI Taxonomy" id="1238"/>
    <lineage>
        <taxon>Bacteria</taxon>
        <taxon>Pseudomonadati</taxon>
        <taxon>Pseudomonadota</taxon>
        <taxon>Gammaproteobacteria</taxon>
        <taxon>Thiotrichales</taxon>
        <taxon>Piscirickettsiaceae</taxon>
        <taxon>Piscirickettsia</taxon>
    </lineage>
</organism>
<keyword evidence="8" id="KW-1185">Reference proteome</keyword>
<feature type="transmembrane region" description="Helical" evidence="6">
    <location>
        <begin position="104"/>
        <end position="126"/>
    </location>
</feature>
<reference evidence="7 8" key="1">
    <citation type="submission" date="2019-04" db="EMBL/GenBank/DDBJ databases">
        <title>Complete genome sequencing of Piscirickettsia salmonis strain Psal-009.</title>
        <authorList>
            <person name="Schober I."/>
            <person name="Bunk B."/>
            <person name="Sproer C."/>
            <person name="Carril G.P."/>
            <person name="Riedel T."/>
            <person name="Flores-Herrera P.A."/>
            <person name="Nourdin-Galindo G."/>
            <person name="Marshall S.H."/>
            <person name="Overmann J."/>
        </authorList>
    </citation>
    <scope>NUCLEOTIDE SEQUENCE [LARGE SCALE GENOMIC DNA]</scope>
    <source>
        <strain evidence="7 8">Psal-009</strain>
    </source>
</reference>
<dbReference type="AlphaFoldDB" id="A0A9Q6LIK8"/>
<feature type="transmembrane region" description="Helical" evidence="6">
    <location>
        <begin position="76"/>
        <end position="97"/>
    </location>
</feature>
<accession>A0A9Q6LIK8</accession>
<dbReference type="RefSeq" id="WP_075275153.1">
    <property type="nucleotide sequence ID" value="NZ_CP013779.1"/>
</dbReference>
<keyword evidence="5 6" id="KW-0472">Membrane</keyword>
<feature type="transmembrane region" description="Helical" evidence="6">
    <location>
        <begin position="6"/>
        <end position="33"/>
    </location>
</feature>
<evidence type="ECO:0000256" key="1">
    <source>
        <dbReference type="ARBA" id="ARBA00004141"/>
    </source>
</evidence>
<dbReference type="GO" id="GO:0005886">
    <property type="term" value="C:plasma membrane"/>
    <property type="evidence" value="ECO:0007669"/>
    <property type="project" value="UniProtKB-SubCell"/>
</dbReference>
<dbReference type="PANTHER" id="PTHR43483">
    <property type="entry name" value="MEMBRANE TRANSPORTER PROTEIN HI_0806-RELATED"/>
    <property type="match status" value="1"/>
</dbReference>
<comment type="subcellular location">
    <subcellularLocation>
        <location evidence="6">Cell membrane</location>
        <topology evidence="6">Multi-pass membrane protein</topology>
    </subcellularLocation>
    <subcellularLocation>
        <location evidence="1">Membrane</location>
        <topology evidence="1">Multi-pass membrane protein</topology>
    </subcellularLocation>
</comment>
<feature type="transmembrane region" description="Helical" evidence="6">
    <location>
        <begin position="247"/>
        <end position="264"/>
    </location>
</feature>
<keyword evidence="3 6" id="KW-0812">Transmembrane</keyword>
<evidence type="ECO:0000256" key="3">
    <source>
        <dbReference type="ARBA" id="ARBA00022692"/>
    </source>
</evidence>
<dbReference type="InterPro" id="IPR002781">
    <property type="entry name" value="TM_pro_TauE-like"/>
</dbReference>
<sequence length="265" mass="28470">MILVPYIVAGVFTGILSGWVGAGGGIVIVPVMLWLAAQQGINTTLAMHLAVTTSLGFIMVNSLYTTFHHYRSNNLVIPLFKGIVIFTVIGAVIGGQLDKIIPVAFVKILFTVIIISVLVQSFFHRINQVGKLEYQPVYPGFLSRSIMGFSVGILASLVGIGGSAITNPYMQYHRYPMKKSAAMSTALAFPMGLFALASLLASSVGMVGLPYGSLGYLYLPAFTGLLIGSLLGSPLGVWLVKRASEQTSVWVFRIILLAVIIQMVR</sequence>
<feature type="transmembrane region" description="Helical" evidence="6">
    <location>
        <begin position="146"/>
        <end position="165"/>
    </location>
</feature>
<evidence type="ECO:0000256" key="5">
    <source>
        <dbReference type="ARBA" id="ARBA00023136"/>
    </source>
</evidence>
<dbReference type="Proteomes" id="UP000422232">
    <property type="component" value="Chromosome"/>
</dbReference>
<feature type="transmembrane region" description="Helical" evidence="6">
    <location>
        <begin position="45"/>
        <end position="64"/>
    </location>
</feature>
<keyword evidence="4 6" id="KW-1133">Transmembrane helix</keyword>
<dbReference type="Pfam" id="PF01925">
    <property type="entry name" value="TauE"/>
    <property type="match status" value="1"/>
</dbReference>
<evidence type="ECO:0000313" key="7">
    <source>
        <dbReference type="EMBL" id="QGO04536.1"/>
    </source>
</evidence>